<feature type="compositionally biased region" description="Polar residues" evidence="1">
    <location>
        <begin position="574"/>
        <end position="588"/>
    </location>
</feature>
<keyword evidence="3" id="KW-1185">Reference proteome</keyword>
<dbReference type="EMBL" id="BOMW01000072">
    <property type="protein sequence ID" value="GIF09023.1"/>
    <property type="molecule type" value="Genomic_DNA"/>
</dbReference>
<feature type="region of interest" description="Disordered" evidence="1">
    <location>
        <begin position="570"/>
        <end position="594"/>
    </location>
</feature>
<gene>
    <name evidence="2" type="ORF">Asi03nite_65610</name>
</gene>
<evidence type="ECO:0000313" key="2">
    <source>
        <dbReference type="EMBL" id="GIF09023.1"/>
    </source>
</evidence>
<sequence length="594" mass="62765">MTATGFRQHTVLKRRPSKPVSITVPMRFAGLTARTAAGNSTEFIDTAGKVVGVMAAPSMWGSELDAVSQLPSRTAGVAYTLTPRDYGVDVTLTPDMAFLTDPATQYPVTIDPDVNFKGTFDTYVKQNTTTDFSASSDLAVGVDTSGNPARAFLNWDPAPIRGSRIEEAHLGLWNSYSATCGNRAINVYSAGLASVATRWAYSGSGSGTTGQPSIAATASGATNGSKGQASCAAGYIATNPHDLDQLVQGWANTTSGQIGMALKAPSETDVSYFKRILSGDNVNYKPFMYVTYNPNSFAGAPANDSRFTENLDPKRTSNSFPVSGTLRDKAGNPIPNLDITVSLDPSPAMLIASETDPDAAVGLQLAGARTDADGHYSVKVPALKDINKYIDEDGNVTLLITGFGSADLVQRQLVKLPTGTQTQATSAIALRKTSDSEPGAVEPEPEPEPSSSEAAAQVTVRQMSVAGDGSPDPSEEAQTLDNLDLAATKNQSDSGNMSASSVNPATECKRAMGNVPWSNYKWQREFNPIRQWVPVQRVQTKGRTTLCSAKSLEMPPSGAGPAFVKFAHTRSRVSRGNQPTVDPTSAPMQISRAA</sequence>
<organism evidence="2 3">
    <name type="scientific">Actinoplanes siamensis</name>
    <dbReference type="NCBI Taxonomy" id="1223317"/>
    <lineage>
        <taxon>Bacteria</taxon>
        <taxon>Bacillati</taxon>
        <taxon>Actinomycetota</taxon>
        <taxon>Actinomycetes</taxon>
        <taxon>Micromonosporales</taxon>
        <taxon>Micromonosporaceae</taxon>
        <taxon>Actinoplanes</taxon>
    </lineage>
</organism>
<accession>A0A919TPC2</accession>
<evidence type="ECO:0008006" key="4">
    <source>
        <dbReference type="Google" id="ProtNLM"/>
    </source>
</evidence>
<name>A0A919TPC2_9ACTN</name>
<evidence type="ECO:0000313" key="3">
    <source>
        <dbReference type="Proteomes" id="UP000629619"/>
    </source>
</evidence>
<comment type="caution">
    <text evidence="2">The sequence shown here is derived from an EMBL/GenBank/DDBJ whole genome shotgun (WGS) entry which is preliminary data.</text>
</comment>
<reference evidence="2" key="1">
    <citation type="submission" date="2021-01" db="EMBL/GenBank/DDBJ databases">
        <title>Whole genome shotgun sequence of Actinoplanes siamensis NBRC 109076.</title>
        <authorList>
            <person name="Komaki H."/>
            <person name="Tamura T."/>
        </authorList>
    </citation>
    <scope>NUCLEOTIDE SEQUENCE</scope>
    <source>
        <strain evidence="2">NBRC 109076</strain>
    </source>
</reference>
<dbReference type="AlphaFoldDB" id="A0A919TPC2"/>
<feature type="region of interest" description="Disordered" evidence="1">
    <location>
        <begin position="418"/>
        <end position="457"/>
    </location>
</feature>
<proteinExistence type="predicted"/>
<evidence type="ECO:0000256" key="1">
    <source>
        <dbReference type="SAM" id="MobiDB-lite"/>
    </source>
</evidence>
<protein>
    <recommendedName>
        <fullName evidence="4">Carboxypeptidase family protein</fullName>
    </recommendedName>
</protein>
<dbReference type="NCBIfam" id="NF033679">
    <property type="entry name" value="DNRLRE_dom"/>
    <property type="match status" value="1"/>
</dbReference>
<dbReference type="Proteomes" id="UP000629619">
    <property type="component" value="Unassembled WGS sequence"/>
</dbReference>